<sequence>MDPQPARRPSDESVARHPPVRSADPVSTSLAEASEALRLANLAARAGVVDVVELYEALGSVTTLVDRLPPIVLFTQRCALANGTAGLRDDSRRDPGERLVEFVGVLTLAHTALIGAARALGRGHAALSHVHRYPAHP</sequence>
<name>A0A7Y9J8J2_9PSEU</name>
<comment type="caution">
    <text evidence="2">The sequence shown here is derived from an EMBL/GenBank/DDBJ whole genome shotgun (WGS) entry which is preliminary data.</text>
</comment>
<dbReference type="EMBL" id="JACCBN010000001">
    <property type="protein sequence ID" value="NYD39171.1"/>
    <property type="molecule type" value="Genomic_DNA"/>
</dbReference>
<evidence type="ECO:0000256" key="1">
    <source>
        <dbReference type="SAM" id="MobiDB-lite"/>
    </source>
</evidence>
<keyword evidence="3" id="KW-1185">Reference proteome</keyword>
<accession>A0A7Y9J8J2</accession>
<evidence type="ECO:0000313" key="3">
    <source>
        <dbReference type="Proteomes" id="UP000535890"/>
    </source>
</evidence>
<proteinExistence type="predicted"/>
<gene>
    <name evidence="2" type="ORF">BJ983_005273</name>
</gene>
<reference evidence="2 3" key="1">
    <citation type="submission" date="2020-07" db="EMBL/GenBank/DDBJ databases">
        <title>Sequencing the genomes of 1000 actinobacteria strains.</title>
        <authorList>
            <person name="Klenk H.-P."/>
        </authorList>
    </citation>
    <scope>NUCLEOTIDE SEQUENCE [LARGE SCALE GENOMIC DNA]</scope>
    <source>
        <strain evidence="2 3">DSM 45772</strain>
    </source>
</reference>
<evidence type="ECO:0000313" key="2">
    <source>
        <dbReference type="EMBL" id="NYD39171.1"/>
    </source>
</evidence>
<feature type="region of interest" description="Disordered" evidence="1">
    <location>
        <begin position="1"/>
        <end position="28"/>
    </location>
</feature>
<dbReference type="Proteomes" id="UP000535890">
    <property type="component" value="Unassembled WGS sequence"/>
</dbReference>
<protein>
    <submittedName>
        <fullName evidence="2">Uncharacterized protein</fullName>
    </submittedName>
</protein>
<dbReference type="AlphaFoldDB" id="A0A7Y9J8J2"/>
<dbReference type="RefSeq" id="WP_179796525.1">
    <property type="nucleotide sequence ID" value="NZ_BAABHP010000001.1"/>
</dbReference>
<organism evidence="2 3">
    <name type="scientific">Actinomycetospora corticicola</name>
    <dbReference type="NCBI Taxonomy" id="663602"/>
    <lineage>
        <taxon>Bacteria</taxon>
        <taxon>Bacillati</taxon>
        <taxon>Actinomycetota</taxon>
        <taxon>Actinomycetes</taxon>
        <taxon>Pseudonocardiales</taxon>
        <taxon>Pseudonocardiaceae</taxon>
        <taxon>Actinomycetospora</taxon>
    </lineage>
</organism>